<organism evidence="7 8">
    <name type="scientific">Fusarium falciforme</name>
    <dbReference type="NCBI Taxonomy" id="195108"/>
    <lineage>
        <taxon>Eukaryota</taxon>
        <taxon>Fungi</taxon>
        <taxon>Dikarya</taxon>
        <taxon>Ascomycota</taxon>
        <taxon>Pezizomycotina</taxon>
        <taxon>Sordariomycetes</taxon>
        <taxon>Hypocreomycetidae</taxon>
        <taxon>Hypocreales</taxon>
        <taxon>Nectriaceae</taxon>
        <taxon>Fusarium</taxon>
        <taxon>Fusarium solani species complex</taxon>
    </lineage>
</organism>
<dbReference type="Pfam" id="PF08244">
    <property type="entry name" value="Glyco_hydro_32C"/>
    <property type="match status" value="1"/>
</dbReference>
<feature type="domain" description="Glycosyl hydrolase family 32 N-terminal" evidence="5">
    <location>
        <begin position="25"/>
        <end position="367"/>
    </location>
</feature>
<comment type="similarity">
    <text evidence="1 4">Belongs to the glycosyl hydrolase 32 family.</text>
</comment>
<dbReference type="SMART" id="SM00640">
    <property type="entry name" value="Glyco_32"/>
    <property type="match status" value="1"/>
</dbReference>
<evidence type="ECO:0000256" key="1">
    <source>
        <dbReference type="ARBA" id="ARBA00009902"/>
    </source>
</evidence>
<evidence type="ECO:0000313" key="8">
    <source>
        <dbReference type="Proteomes" id="UP001152087"/>
    </source>
</evidence>
<accession>A0A9W8R5E3</accession>
<comment type="caution">
    <text evidence="7">The sequence shown here is derived from an EMBL/GenBank/DDBJ whole genome shotgun (WGS) entry which is preliminary data.</text>
</comment>
<protein>
    <recommendedName>
        <fullName evidence="9">Beta-fructofuranosidase</fullName>
    </recommendedName>
</protein>
<evidence type="ECO:0000259" key="5">
    <source>
        <dbReference type="Pfam" id="PF00251"/>
    </source>
</evidence>
<name>A0A9W8R5E3_9HYPO</name>
<evidence type="ECO:0008006" key="9">
    <source>
        <dbReference type="Google" id="ProtNLM"/>
    </source>
</evidence>
<dbReference type="InterPro" id="IPR023296">
    <property type="entry name" value="Glyco_hydro_beta-prop_sf"/>
</dbReference>
<dbReference type="InterPro" id="IPR013320">
    <property type="entry name" value="ConA-like_dom_sf"/>
</dbReference>
<dbReference type="Pfam" id="PF00251">
    <property type="entry name" value="Glyco_hydro_32N"/>
    <property type="match status" value="1"/>
</dbReference>
<evidence type="ECO:0000256" key="3">
    <source>
        <dbReference type="ARBA" id="ARBA00023295"/>
    </source>
</evidence>
<dbReference type="AlphaFoldDB" id="A0A9W8R5E3"/>
<dbReference type="InterPro" id="IPR013148">
    <property type="entry name" value="Glyco_hydro_32_N"/>
</dbReference>
<evidence type="ECO:0000313" key="7">
    <source>
        <dbReference type="EMBL" id="KAJ4185847.1"/>
    </source>
</evidence>
<dbReference type="Gene3D" id="2.115.10.20">
    <property type="entry name" value="Glycosyl hydrolase domain, family 43"/>
    <property type="match status" value="1"/>
</dbReference>
<keyword evidence="8" id="KW-1185">Reference proteome</keyword>
<dbReference type="GO" id="GO:0005987">
    <property type="term" value="P:sucrose catabolic process"/>
    <property type="evidence" value="ECO:0007669"/>
    <property type="project" value="TreeGrafter"/>
</dbReference>
<sequence>MSVTTTYTASLAHKTQGFHPRPEYHLKAPQGWINDPCAPAFDPTTGTYHIFYQWNPRSCDWGNICWGHATSPDGLRWNHSATNPALQPSEPYDKDGIWTGCLWPTGPKGEKDQLTVIYSSITCLDIHWTREHVRNSEGISLATSTDNGKTWRKNDPNPIIKNEPEGLGVTGFRDPFLATWPALDEIRGERSLYGILSGGIAGKTPTVFIYAVSPADLTEWKYLGPLVDLVPGFRVPGPWTGDFGVNWECVNYMTLRSDTEERRFLLMGTEGGLKRGYKEGSPDSLFAWCLWFAGSLEQTAEGPRLRHDFDGILDHGTLYAPNSYEHPVTKKRIVFGWIKEEELTLARREAKGWTGYLSLPRELFLYSATNVIRGLKSSLDEIRSIKAIPDGSGANTIHTLGIRPLDDLRLLRSSRPDEWSAIGSSNTSGILKHRTRSTSWELEALINVHAPHPQRVGFHICHKADTSLRTSVYFDMQEERIVVDRSASNHEPDIRKDTLSGAFTLLYIREQGCETLEALRLRIFRDGDTLEVFANDRFALSTAVYVDETCGGVSWFVEGCGGAEGVFETIRLWDGLGREDGRDLEQG</sequence>
<dbReference type="Proteomes" id="UP001152087">
    <property type="component" value="Unassembled WGS sequence"/>
</dbReference>
<keyword evidence="2 4" id="KW-0378">Hydrolase</keyword>
<proteinExistence type="inferred from homology"/>
<keyword evidence="3 4" id="KW-0326">Glycosidase</keyword>
<evidence type="ECO:0000259" key="6">
    <source>
        <dbReference type="Pfam" id="PF08244"/>
    </source>
</evidence>
<dbReference type="Gene3D" id="2.60.120.560">
    <property type="entry name" value="Exo-inulinase, domain 1"/>
    <property type="match status" value="1"/>
</dbReference>
<feature type="domain" description="Glycosyl hydrolase family 32 C-terminal" evidence="6">
    <location>
        <begin position="424"/>
        <end position="574"/>
    </location>
</feature>
<dbReference type="CDD" id="cd18621">
    <property type="entry name" value="GH32_XdINV-like"/>
    <property type="match status" value="1"/>
</dbReference>
<gene>
    <name evidence="7" type="ORF">NW755_008299</name>
</gene>
<dbReference type="EMBL" id="JAOQAV010000022">
    <property type="protein sequence ID" value="KAJ4185847.1"/>
    <property type="molecule type" value="Genomic_DNA"/>
</dbReference>
<evidence type="ECO:0000256" key="4">
    <source>
        <dbReference type="RuleBase" id="RU362110"/>
    </source>
</evidence>
<dbReference type="SUPFAM" id="SSF75005">
    <property type="entry name" value="Arabinanase/levansucrase/invertase"/>
    <property type="match status" value="1"/>
</dbReference>
<dbReference type="GO" id="GO:0004575">
    <property type="term" value="F:sucrose alpha-glucosidase activity"/>
    <property type="evidence" value="ECO:0007669"/>
    <property type="project" value="TreeGrafter"/>
</dbReference>
<dbReference type="PANTHER" id="PTHR42800">
    <property type="entry name" value="EXOINULINASE INUD (AFU_ORTHOLOGUE AFUA_5G00480)"/>
    <property type="match status" value="1"/>
</dbReference>
<dbReference type="SUPFAM" id="SSF49899">
    <property type="entry name" value="Concanavalin A-like lectins/glucanases"/>
    <property type="match status" value="1"/>
</dbReference>
<dbReference type="InterPro" id="IPR013189">
    <property type="entry name" value="Glyco_hydro_32_C"/>
</dbReference>
<dbReference type="GO" id="GO:0005737">
    <property type="term" value="C:cytoplasm"/>
    <property type="evidence" value="ECO:0007669"/>
    <property type="project" value="TreeGrafter"/>
</dbReference>
<dbReference type="InterPro" id="IPR001362">
    <property type="entry name" value="Glyco_hydro_32"/>
</dbReference>
<reference evidence="7" key="1">
    <citation type="submission" date="2022-09" db="EMBL/GenBank/DDBJ databases">
        <title>Fusarium specimens isolated from Avocado Roots.</title>
        <authorList>
            <person name="Stajich J."/>
            <person name="Roper C."/>
            <person name="Heimlech-Rivalta G."/>
        </authorList>
    </citation>
    <scope>NUCLEOTIDE SEQUENCE</scope>
    <source>
        <strain evidence="7">A02</strain>
    </source>
</reference>
<evidence type="ECO:0000256" key="2">
    <source>
        <dbReference type="ARBA" id="ARBA00022801"/>
    </source>
</evidence>
<dbReference type="PANTHER" id="PTHR42800:SF3">
    <property type="entry name" value="GLYCOSYL HYDROLASE FAMILY 32 N-TERMINAL DOMAIN-CONTAINING PROTEIN"/>
    <property type="match status" value="1"/>
</dbReference>